<accession>G0IZH2</accession>
<dbReference type="Pfam" id="PF06445">
    <property type="entry name" value="GyrI-like"/>
    <property type="match status" value="1"/>
</dbReference>
<gene>
    <name evidence="2" type="ordered locus">Cycma_1241</name>
</gene>
<dbReference type="InterPro" id="IPR029442">
    <property type="entry name" value="GyrI-like"/>
</dbReference>
<dbReference type="InterPro" id="IPR011256">
    <property type="entry name" value="Reg_factor_effector_dom_sf"/>
</dbReference>
<organism evidence="2 3">
    <name type="scientific">Cyclobacterium marinum (strain ATCC 25205 / DSM 745 / LMG 13164 / NCIMB 1802)</name>
    <name type="common">Flectobacillus marinus</name>
    <dbReference type="NCBI Taxonomy" id="880070"/>
    <lineage>
        <taxon>Bacteria</taxon>
        <taxon>Pseudomonadati</taxon>
        <taxon>Bacteroidota</taxon>
        <taxon>Cytophagia</taxon>
        <taxon>Cytophagales</taxon>
        <taxon>Cyclobacteriaceae</taxon>
        <taxon>Cyclobacterium</taxon>
    </lineage>
</organism>
<dbReference type="OrthoDB" id="4772335at2"/>
<proteinExistence type="predicted"/>
<dbReference type="eggNOG" id="COG4832">
    <property type="taxonomic scope" value="Bacteria"/>
</dbReference>
<keyword evidence="3" id="KW-1185">Reference proteome</keyword>
<protein>
    <recommendedName>
        <fullName evidence="1">GyrI-like small molecule binding domain-containing protein</fullName>
    </recommendedName>
</protein>
<dbReference type="Gene3D" id="3.20.80.10">
    <property type="entry name" value="Regulatory factor, effector binding domain"/>
    <property type="match status" value="1"/>
</dbReference>
<dbReference type="PIRSF" id="PIRSF031644">
    <property type="entry name" value="UCP031644"/>
    <property type="match status" value="1"/>
</dbReference>
<evidence type="ECO:0000259" key="1">
    <source>
        <dbReference type="Pfam" id="PF06445"/>
    </source>
</evidence>
<dbReference type="STRING" id="880070.Cycma_1241"/>
<dbReference type="Proteomes" id="UP000001635">
    <property type="component" value="Chromosome"/>
</dbReference>
<name>G0IZH2_CYCMS</name>
<reference evidence="3" key="1">
    <citation type="submission" date="2011-07" db="EMBL/GenBank/DDBJ databases">
        <title>The complete genome of Cyclobacterium marinum DSM 745.</title>
        <authorList>
            <person name="Lucas S."/>
            <person name="Han J."/>
            <person name="Lapidus A."/>
            <person name="Bruce D."/>
            <person name="Goodwin L."/>
            <person name="Pitluck S."/>
            <person name="Peters L."/>
            <person name="Kyrpides N."/>
            <person name="Mavromatis K."/>
            <person name="Ivanova N."/>
            <person name="Ovchinnikova G."/>
            <person name="Chertkov O."/>
            <person name="Detter J.C."/>
            <person name="Tapia R."/>
            <person name="Han C."/>
            <person name="Land M."/>
            <person name="Hauser L."/>
            <person name="Markowitz V."/>
            <person name="Cheng J.-F."/>
            <person name="Hugenholtz P."/>
            <person name="Woyke T."/>
            <person name="Wu D."/>
            <person name="Tindall B."/>
            <person name="Schuetze A."/>
            <person name="Brambilla E."/>
            <person name="Klenk H.-P."/>
            <person name="Eisen J.A."/>
        </authorList>
    </citation>
    <scope>NUCLEOTIDE SEQUENCE [LARGE SCALE GENOMIC DNA]</scope>
    <source>
        <strain evidence="3">ATCC 25205 / DSM 745 / LMG 13164 / NCIMB 1802</strain>
    </source>
</reference>
<sequence>MKQEWRKSEKALYLPKAKAEKLTVPALKFITIKGEGNPNDSKFAEYIAVLYSLSYAIKMALKKTNKPPEGYQDYTVYPLEGIWDINEKAKENYNGYINKDDLVFTLMIRQPDFLTESFYQEMLELTRRKKPHALLDKVNFESIEEGLCVQMLHVGSYDHEGETFSIMESYAQENDLIRLTKTHREIYLSDFRKVPEEKLKTVLRFQVKQKS</sequence>
<dbReference type="SUPFAM" id="SSF55136">
    <property type="entry name" value="Probable bacterial effector-binding domain"/>
    <property type="match status" value="1"/>
</dbReference>
<dbReference type="RefSeq" id="WP_014019310.1">
    <property type="nucleotide sequence ID" value="NC_015914.1"/>
</dbReference>
<evidence type="ECO:0000313" key="3">
    <source>
        <dbReference type="Proteomes" id="UP000001635"/>
    </source>
</evidence>
<dbReference type="EMBL" id="CP002955">
    <property type="protein sequence ID" value="AEL25013.1"/>
    <property type="molecule type" value="Genomic_DNA"/>
</dbReference>
<dbReference type="HOGENOM" id="CLU_083625_0_0_10"/>
<dbReference type="KEGG" id="cmr:Cycma_1241"/>
<dbReference type="AlphaFoldDB" id="G0IZH2"/>
<feature type="domain" description="GyrI-like small molecule binding" evidence="1">
    <location>
        <begin position="21"/>
        <end position="208"/>
    </location>
</feature>
<evidence type="ECO:0000313" key="2">
    <source>
        <dbReference type="EMBL" id="AEL25013.1"/>
    </source>
</evidence>
<dbReference type="InterPro" id="IPR008319">
    <property type="entry name" value="GyrI-like_CCH_Lin2189-like"/>
</dbReference>